<dbReference type="EMBL" id="CP025003">
    <property type="protein sequence ID" value="ATZ93419.1"/>
    <property type="molecule type" value="Genomic_DNA"/>
</dbReference>
<evidence type="ECO:0000313" key="2">
    <source>
        <dbReference type="Proteomes" id="UP000231901"/>
    </source>
</evidence>
<gene>
    <name evidence="1" type="ORF">CVE23_05165</name>
</gene>
<name>A0A2K8QIU2_9GAMM</name>
<dbReference type="Proteomes" id="UP000231901">
    <property type="component" value="Chromosome"/>
</dbReference>
<keyword evidence="2" id="KW-1185">Reference proteome</keyword>
<proteinExistence type="predicted"/>
<evidence type="ECO:0000313" key="1">
    <source>
        <dbReference type="EMBL" id="ATZ93419.1"/>
    </source>
</evidence>
<organism evidence="1 2">
    <name type="scientific">Dickeya fangzhongdai</name>
    <dbReference type="NCBI Taxonomy" id="1778540"/>
    <lineage>
        <taxon>Bacteria</taxon>
        <taxon>Pseudomonadati</taxon>
        <taxon>Pseudomonadota</taxon>
        <taxon>Gammaproteobacteria</taxon>
        <taxon>Enterobacterales</taxon>
        <taxon>Pectobacteriaceae</taxon>
        <taxon>Dickeya</taxon>
    </lineage>
</organism>
<accession>A0A2K8QIU2</accession>
<sequence length="66" mass="7548">MAGTLKHYCRLGEAHDKRYLPFPFTPQHDNATSVISIANWLIKYFPFVVGIVGIQLCRQDATVRKN</sequence>
<dbReference type="KEGG" id="dfn:CVE23_05165"/>
<dbReference type="AlphaFoldDB" id="A0A2K8QIU2"/>
<protein>
    <submittedName>
        <fullName evidence="1">Uncharacterized protein</fullName>
    </submittedName>
</protein>
<reference evidence="2" key="1">
    <citation type="journal article" date="2018" name="Genome Announc.">
        <title>Complete genome sequence of a Dickeya fangzhongdai type strain causing bleeding canker of pear tree trunks.</title>
        <authorList>
            <person name="Zhao Y."/>
            <person name="Tian Y."/>
            <person name="Li X."/>
            <person name="Hu B."/>
        </authorList>
    </citation>
    <scope>NUCLEOTIDE SEQUENCE [LARGE SCALE GENOMIC DNA]</scope>
    <source>
        <strain evidence="2">DSM 101947</strain>
    </source>
</reference>